<evidence type="ECO:0000313" key="3">
    <source>
        <dbReference type="Proteomes" id="UP001341840"/>
    </source>
</evidence>
<sequence>MSAHSVQTDQPLLSPPSRHSPPRRQQAQRRHSSLWRSSPLFPFAAVCGSFLCFADEDCAAIAIAARLSCPFSTIALSLSPAPALNYSHLHRQPSLPSPVKLHSAHTVDLVVRIGLALGLLRFWKTAAAESVLKYEPLD</sequence>
<protein>
    <submittedName>
        <fullName evidence="2">Uncharacterized protein</fullName>
    </submittedName>
</protein>
<accession>A0ABU6QLJ1</accession>
<feature type="region of interest" description="Disordered" evidence="1">
    <location>
        <begin position="1"/>
        <end position="33"/>
    </location>
</feature>
<organism evidence="2 3">
    <name type="scientific">Stylosanthes scabra</name>
    <dbReference type="NCBI Taxonomy" id="79078"/>
    <lineage>
        <taxon>Eukaryota</taxon>
        <taxon>Viridiplantae</taxon>
        <taxon>Streptophyta</taxon>
        <taxon>Embryophyta</taxon>
        <taxon>Tracheophyta</taxon>
        <taxon>Spermatophyta</taxon>
        <taxon>Magnoliopsida</taxon>
        <taxon>eudicotyledons</taxon>
        <taxon>Gunneridae</taxon>
        <taxon>Pentapetalae</taxon>
        <taxon>rosids</taxon>
        <taxon>fabids</taxon>
        <taxon>Fabales</taxon>
        <taxon>Fabaceae</taxon>
        <taxon>Papilionoideae</taxon>
        <taxon>50 kb inversion clade</taxon>
        <taxon>dalbergioids sensu lato</taxon>
        <taxon>Dalbergieae</taxon>
        <taxon>Pterocarpus clade</taxon>
        <taxon>Stylosanthes</taxon>
    </lineage>
</organism>
<gene>
    <name evidence="2" type="ORF">PIB30_063900</name>
</gene>
<evidence type="ECO:0000313" key="2">
    <source>
        <dbReference type="EMBL" id="MED6112698.1"/>
    </source>
</evidence>
<feature type="compositionally biased region" description="Basic residues" evidence="1">
    <location>
        <begin position="20"/>
        <end position="33"/>
    </location>
</feature>
<proteinExistence type="predicted"/>
<dbReference type="Proteomes" id="UP001341840">
    <property type="component" value="Unassembled WGS sequence"/>
</dbReference>
<reference evidence="2 3" key="1">
    <citation type="journal article" date="2023" name="Plants (Basel)">
        <title>Bridging the Gap: Combining Genomics and Transcriptomics Approaches to Understand Stylosanthes scabra, an Orphan Legume from the Brazilian Caatinga.</title>
        <authorList>
            <person name="Ferreira-Neto J.R.C."/>
            <person name="da Silva M.D."/>
            <person name="Binneck E."/>
            <person name="de Melo N.F."/>
            <person name="da Silva R.H."/>
            <person name="de Melo A.L.T.M."/>
            <person name="Pandolfi V."/>
            <person name="Bustamante F.O."/>
            <person name="Brasileiro-Vidal A.C."/>
            <person name="Benko-Iseppon A.M."/>
        </authorList>
    </citation>
    <scope>NUCLEOTIDE SEQUENCE [LARGE SCALE GENOMIC DNA]</scope>
    <source>
        <tissue evidence="2">Leaves</tissue>
    </source>
</reference>
<name>A0ABU6QLJ1_9FABA</name>
<comment type="caution">
    <text evidence="2">The sequence shown here is derived from an EMBL/GenBank/DDBJ whole genome shotgun (WGS) entry which is preliminary data.</text>
</comment>
<dbReference type="EMBL" id="JASCZI010000615">
    <property type="protein sequence ID" value="MED6112698.1"/>
    <property type="molecule type" value="Genomic_DNA"/>
</dbReference>
<evidence type="ECO:0000256" key="1">
    <source>
        <dbReference type="SAM" id="MobiDB-lite"/>
    </source>
</evidence>
<keyword evidence="3" id="KW-1185">Reference proteome</keyword>